<keyword evidence="1" id="KW-0472">Membrane</keyword>
<organismHost>
    <name type="scientific">Melanoplus sanguinipes</name>
    <name type="common">Migratory grasshopper</name>
    <dbReference type="NCBI Taxonomy" id="65742"/>
</organismHost>
<protein>
    <submittedName>
        <fullName evidence="2">Uncharacterized protein</fullName>
    </submittedName>
</protein>
<keyword evidence="1" id="KW-1133">Transmembrane helix</keyword>
<dbReference type="PIR" id="T28354">
    <property type="entry name" value="T28354"/>
</dbReference>
<organism evidence="2 3">
    <name type="scientific">Melanoplus sanguinipes entomopoxvirus</name>
    <name type="common">MsEPV</name>
    <dbReference type="NCBI Taxonomy" id="83191"/>
    <lineage>
        <taxon>Viruses</taxon>
        <taxon>Varidnaviria</taxon>
        <taxon>Bamfordvirae</taxon>
        <taxon>Nucleocytoviricota</taxon>
        <taxon>Pokkesviricetes</taxon>
        <taxon>Chitovirales</taxon>
        <taxon>Poxviridae</taxon>
        <taxon>Entomopoxvirinae</taxon>
        <taxon>Deltaentomopoxvirus</taxon>
        <taxon>Deltaentomopoxvirus msanguinipes</taxon>
    </lineage>
</organism>
<proteinExistence type="predicted"/>
<keyword evidence="1" id="KW-0812">Transmembrane</keyword>
<gene>
    <name evidence="2" type="primary">MSV193</name>
</gene>
<feature type="transmembrane region" description="Helical" evidence="1">
    <location>
        <begin position="79"/>
        <end position="102"/>
    </location>
</feature>
<dbReference type="KEGG" id="vg:1449961"/>
<accession>Q9YVP9</accession>
<dbReference type="RefSeq" id="NP_048264.1">
    <property type="nucleotide sequence ID" value="NC_001993.1"/>
</dbReference>
<sequence>MNQKNCLKNVDYLKCKLQLLGQLLFISFQKLNFLSTLQSNVSVKYSSNSLRLIDVLLYFSNASFNNSSFSLEDKLSNNFIFLITTLFAVICLLIVILSSNIIG</sequence>
<dbReference type="EMBL" id="AF063866">
    <property type="protein sequence ID" value="AAC97698.1"/>
    <property type="molecule type" value="Genomic_DNA"/>
</dbReference>
<evidence type="ECO:0000313" key="3">
    <source>
        <dbReference type="Proteomes" id="UP000172353"/>
    </source>
</evidence>
<evidence type="ECO:0000256" key="1">
    <source>
        <dbReference type="SAM" id="Phobius"/>
    </source>
</evidence>
<dbReference type="Proteomes" id="UP000172353">
    <property type="component" value="Segment"/>
</dbReference>
<reference evidence="2 3" key="1">
    <citation type="journal article" date="1999" name="J. Virol.">
        <title>The genome of Melanoplus sanguinipes entomopoxvirus.</title>
        <authorList>
            <person name="Afonso C.L."/>
            <person name="Tulman E.R."/>
            <person name="Lu Z."/>
            <person name="Oma E."/>
            <person name="Kutish G.F."/>
            <person name="Rock D.L."/>
        </authorList>
    </citation>
    <scope>NUCLEOTIDE SEQUENCE [LARGE SCALE GENOMIC DNA]</scope>
    <source>
        <strain evidence="2">Tucson</strain>
    </source>
</reference>
<keyword evidence="3" id="KW-1185">Reference proteome</keyword>
<dbReference type="GeneID" id="1449961"/>
<evidence type="ECO:0000313" key="2">
    <source>
        <dbReference type="EMBL" id="AAC97698.1"/>
    </source>
</evidence>
<name>Q9YVP9_MSEPV</name>